<comment type="caution">
    <text evidence="2">The sequence shown here is derived from an EMBL/GenBank/DDBJ whole genome shotgun (WGS) entry which is preliminary data.</text>
</comment>
<accession>A0A1X1K0Y1</accession>
<keyword evidence="1" id="KW-0812">Transmembrane</keyword>
<evidence type="ECO:0000313" key="2">
    <source>
        <dbReference type="EMBL" id="ORO92969.1"/>
    </source>
</evidence>
<keyword evidence="1" id="KW-0472">Membrane</keyword>
<proteinExistence type="predicted"/>
<dbReference type="EMBL" id="NCVG01000022">
    <property type="protein sequence ID" value="ORO92969.1"/>
    <property type="molecule type" value="Genomic_DNA"/>
</dbReference>
<dbReference type="Proteomes" id="UP000193863">
    <property type="component" value="Unassembled WGS sequence"/>
</dbReference>
<evidence type="ECO:0000256" key="1">
    <source>
        <dbReference type="SAM" id="Phobius"/>
    </source>
</evidence>
<name>A0A1X1K0Y1_STRMT</name>
<protein>
    <submittedName>
        <fullName evidence="2">Uncharacterized protein</fullName>
    </submittedName>
</protein>
<gene>
    <name evidence="2" type="ORF">B7699_05535</name>
</gene>
<sequence length="86" mass="10111">MIKIGNQKYIGRNVLNKKYNIVLFLLFIVYLFGYFSISKTLIPIMCLFQVFLIEHIFRVRNRIMQIGEIIIIVASIILFIDSILSL</sequence>
<keyword evidence="1" id="KW-1133">Transmembrane helix</keyword>
<dbReference type="AlphaFoldDB" id="A0A1X1K0Y1"/>
<feature type="transmembrane region" description="Helical" evidence="1">
    <location>
        <begin position="21"/>
        <end position="51"/>
    </location>
</feature>
<feature type="transmembrane region" description="Helical" evidence="1">
    <location>
        <begin position="63"/>
        <end position="84"/>
    </location>
</feature>
<organism evidence="2 3">
    <name type="scientific">Streptococcus mitis</name>
    <dbReference type="NCBI Taxonomy" id="28037"/>
    <lineage>
        <taxon>Bacteria</taxon>
        <taxon>Bacillati</taxon>
        <taxon>Bacillota</taxon>
        <taxon>Bacilli</taxon>
        <taxon>Lactobacillales</taxon>
        <taxon>Streptococcaceae</taxon>
        <taxon>Streptococcus</taxon>
        <taxon>Streptococcus mitis group</taxon>
    </lineage>
</organism>
<dbReference type="RefSeq" id="WP_016397868.1">
    <property type="nucleotide sequence ID" value="NZ_NCVG01000022.1"/>
</dbReference>
<reference evidence="2 3" key="1">
    <citation type="journal article" date="2016" name="Eur. J. Clin. Microbiol. Infect. Dis.">
        <title>Whole genome sequencing as a tool for phylogenetic analysis of clinical strains of Mitis group streptococci.</title>
        <authorList>
            <person name="Rasmussen L.H."/>
            <person name="Dargis R."/>
            <person name="Hojholt K."/>
            <person name="Christensen J.J."/>
            <person name="Skovgaard O."/>
            <person name="Justesen U.S."/>
            <person name="Rosenvinge F.S."/>
            <person name="Moser C."/>
            <person name="Lukjancenko O."/>
            <person name="Rasmussen S."/>
            <person name="Nielsen X.C."/>
        </authorList>
    </citation>
    <scope>NUCLEOTIDE SEQUENCE [LARGE SCALE GENOMIC DNA]</scope>
    <source>
        <strain evidence="2 3">RH_43861_09</strain>
    </source>
</reference>
<evidence type="ECO:0000313" key="3">
    <source>
        <dbReference type="Proteomes" id="UP000193863"/>
    </source>
</evidence>